<dbReference type="Pfam" id="PF02566">
    <property type="entry name" value="OsmC"/>
    <property type="match status" value="1"/>
</dbReference>
<keyword evidence="3" id="KW-1185">Reference proteome</keyword>
<dbReference type="SUPFAM" id="SSF82784">
    <property type="entry name" value="OsmC-like"/>
    <property type="match status" value="1"/>
</dbReference>
<reference evidence="3 4" key="1">
    <citation type="submission" date="2018-09" db="EMBL/GenBank/DDBJ databases">
        <title>Discovery and Ecogenomic Context for Candidatus Cryosericales, a Global Caldiserica Order Active in Thawing Permafrost.</title>
        <authorList>
            <person name="Martinez M.A."/>
            <person name="Woodcroft B.J."/>
            <person name="Ignacio Espinoza J.C."/>
            <person name="Zayed A."/>
            <person name="Singleton C.M."/>
            <person name="Boyd J."/>
            <person name="Li Y.-F."/>
            <person name="Purvine S."/>
            <person name="Maughan H."/>
            <person name="Hodgkins S.B."/>
            <person name="Anderson D."/>
            <person name="Sederholm M."/>
            <person name="Temperton B."/>
            <person name="Saleska S.R."/>
            <person name="Tyson G.W."/>
            <person name="Rich V.I."/>
        </authorList>
    </citation>
    <scope>NUCLEOTIDE SEQUENCE [LARGE SCALE GENOMIC DNA]</scope>
    <source>
        <strain evidence="2 4">SMC5</strain>
        <strain evidence="1 3">SMC6</strain>
    </source>
</reference>
<comment type="caution">
    <text evidence="2">The sequence shown here is derived from an EMBL/GenBank/DDBJ whole genome shotgun (WGS) entry which is preliminary data.</text>
</comment>
<organism evidence="2 4">
    <name type="scientific">Candidatus Cryosericum odellii</name>
    <dbReference type="NCBI Taxonomy" id="2290917"/>
    <lineage>
        <taxon>Bacteria</taxon>
        <taxon>Pseudomonadati</taxon>
        <taxon>Caldisericota/Cryosericota group</taxon>
        <taxon>Candidatus Cryosericota</taxon>
        <taxon>Candidatus Cryosericia</taxon>
        <taxon>Candidatus Cryosericales</taxon>
        <taxon>Candidatus Cryosericaceae</taxon>
        <taxon>Candidatus Cryosericum</taxon>
    </lineage>
</organism>
<dbReference type="InterPro" id="IPR015946">
    <property type="entry name" value="KH_dom-like_a/b"/>
</dbReference>
<dbReference type="InterPro" id="IPR036102">
    <property type="entry name" value="OsmC/Ohrsf"/>
</dbReference>
<dbReference type="InterPro" id="IPR003718">
    <property type="entry name" value="OsmC/Ohr_fam"/>
</dbReference>
<dbReference type="EMBL" id="QXIT01000058">
    <property type="protein sequence ID" value="RIE09063.1"/>
    <property type="molecule type" value="Genomic_DNA"/>
</dbReference>
<name>A0A398DGE1_9BACT</name>
<accession>A0A398D2I9</accession>
<evidence type="ECO:0000313" key="3">
    <source>
        <dbReference type="Proteomes" id="UP000266260"/>
    </source>
</evidence>
<dbReference type="Proteomes" id="UP000266260">
    <property type="component" value="Unassembled WGS sequence"/>
</dbReference>
<accession>A0A398DGE1</accession>
<dbReference type="PANTHER" id="PTHR34352:SF1">
    <property type="entry name" value="PROTEIN YHFA"/>
    <property type="match status" value="1"/>
</dbReference>
<dbReference type="AlphaFoldDB" id="A0A398DGE1"/>
<evidence type="ECO:0000313" key="2">
    <source>
        <dbReference type="EMBL" id="RIE12769.1"/>
    </source>
</evidence>
<gene>
    <name evidence="2" type="ORF">SMC5_03385</name>
    <name evidence="1" type="ORF">SMC6_03155</name>
</gene>
<dbReference type="EMBL" id="QXIU01000086">
    <property type="protein sequence ID" value="RIE12769.1"/>
    <property type="molecule type" value="Genomic_DNA"/>
</dbReference>
<evidence type="ECO:0000313" key="4">
    <source>
        <dbReference type="Proteomes" id="UP000266489"/>
    </source>
</evidence>
<protein>
    <submittedName>
        <fullName evidence="2">OsmC family peroxiredoxin</fullName>
    </submittedName>
</protein>
<proteinExistence type="predicted"/>
<dbReference type="Proteomes" id="UP000266489">
    <property type="component" value="Unassembled WGS sequence"/>
</dbReference>
<evidence type="ECO:0000313" key="1">
    <source>
        <dbReference type="EMBL" id="RIE09063.1"/>
    </source>
</evidence>
<sequence length="276" mass="30289">MTQISSEGNLYVSRRVRTSNCSKVGRRGMTIPAKGEIGVSNCSEVGRAGMTISVRSRVGASVRRTGPVKAPAAVISTTTTMLVHPCLVRLFIYLLYHWINRSFSRRTSRASRILRGRFGRCRRSQIIVGLIWKRLRVGRSFVNIELEFERVDEVLGVARSRGVELIFDTGNGIDKQGLWPMEVLVASLGGCLNLDLGAAMELSGYPVEKLTMTLRGHRDDDIPCIDAASCHIDVWSASLSQQAAEELLSYALGCSTVYNTLAKAVKLDVTITAHSS</sequence>
<dbReference type="OrthoDB" id="9781312at2"/>
<dbReference type="PANTHER" id="PTHR34352">
    <property type="entry name" value="PROTEIN YHFA"/>
    <property type="match status" value="1"/>
</dbReference>
<dbReference type="Gene3D" id="3.30.300.20">
    <property type="match status" value="1"/>
</dbReference>